<gene>
    <name evidence="2" type="ORF">DFH07DRAFT_784527</name>
</gene>
<keyword evidence="3" id="KW-1185">Reference proteome</keyword>
<dbReference type="Proteomes" id="UP001215280">
    <property type="component" value="Unassembled WGS sequence"/>
</dbReference>
<evidence type="ECO:0000313" key="3">
    <source>
        <dbReference type="Proteomes" id="UP001215280"/>
    </source>
</evidence>
<dbReference type="PANTHER" id="PTHR19959">
    <property type="entry name" value="KINESIN LIGHT CHAIN"/>
    <property type="match status" value="1"/>
</dbReference>
<protein>
    <recommendedName>
        <fullName evidence="4">TPR-like protein</fullName>
    </recommendedName>
</protein>
<proteinExistence type="predicted"/>
<dbReference type="Pfam" id="PF13374">
    <property type="entry name" value="TPR_10"/>
    <property type="match status" value="2"/>
</dbReference>
<dbReference type="PANTHER" id="PTHR19959:SF119">
    <property type="entry name" value="FUNGAL LIPASE-LIKE DOMAIN-CONTAINING PROTEIN"/>
    <property type="match status" value="1"/>
</dbReference>
<evidence type="ECO:0000256" key="1">
    <source>
        <dbReference type="SAM" id="SignalP"/>
    </source>
</evidence>
<keyword evidence="1" id="KW-0732">Signal</keyword>
<reference evidence="2" key="1">
    <citation type="submission" date="2023-03" db="EMBL/GenBank/DDBJ databases">
        <title>Massive genome expansion in bonnet fungi (Mycena s.s.) driven by repeated elements and novel gene families across ecological guilds.</title>
        <authorList>
            <consortium name="Lawrence Berkeley National Laboratory"/>
            <person name="Harder C.B."/>
            <person name="Miyauchi S."/>
            <person name="Viragh M."/>
            <person name="Kuo A."/>
            <person name="Thoen E."/>
            <person name="Andreopoulos B."/>
            <person name="Lu D."/>
            <person name="Skrede I."/>
            <person name="Drula E."/>
            <person name="Henrissat B."/>
            <person name="Morin E."/>
            <person name="Kohler A."/>
            <person name="Barry K."/>
            <person name="LaButti K."/>
            <person name="Morin E."/>
            <person name="Salamov A."/>
            <person name="Lipzen A."/>
            <person name="Mereny Z."/>
            <person name="Hegedus B."/>
            <person name="Baldrian P."/>
            <person name="Stursova M."/>
            <person name="Weitz H."/>
            <person name="Taylor A."/>
            <person name="Grigoriev I.V."/>
            <person name="Nagy L.G."/>
            <person name="Martin F."/>
            <person name="Kauserud H."/>
        </authorList>
    </citation>
    <scope>NUCLEOTIDE SEQUENCE</scope>
    <source>
        <strain evidence="2">CBHHK188m</strain>
    </source>
</reference>
<comment type="caution">
    <text evidence="2">The sequence shown here is derived from an EMBL/GenBank/DDBJ whole genome shotgun (WGS) entry which is preliminary data.</text>
</comment>
<dbReference type="SUPFAM" id="SSF81901">
    <property type="entry name" value="HCP-like"/>
    <property type="match status" value="1"/>
</dbReference>
<sequence>MQIMACLSTILPMLSLLGLSSGGMHRTMTRLFNCTESCLHFNLHPIPIRGDAQDIDEAIQLYREALALHPFLHPNHAKSLNDLASTVCILFEQQGNAQDLDEAIQLYREVLTLYPSPHPHCGISLNNLATAVGSRFEQQGDAKDIEEAIQLHREAVALRPTPHPDRRISLNNLVTAVQARFNQCGDVQDVNEAIQLLQEVFALCPSPHPDQKSFLNNLAIAVQTWFEQRGNAQDLNEAIQLYREALSLLPTPHPGRVMSLNNLGTAVKGDTQDIDEAIRLHHRGISLYNLATAIQNQFEQQGDVKDIDEAIELNRETLTLWPSPHPHRGGSLNNLANTCQTRFEQQGDAQDIDQVVELDQEVLSLCPPPHPKRGDALTHLANALVHSYKCGRNPNHLNDAIALFQEASFYLSSSPLTRFKVTHMWVTTATKHHHPSALSGYLCAVGLSQYSMAVEFLEASRSVFWSQALHIRTLLNILEISHPQLASQLSALASELEQPSFRNTLRNLSTDTQHEAITIELEGDRCQCLNADWQQSISSVQKLPGFEDFMQPKGIMALKQAAVHGPIVILNAGYFDAWGRIPGETSQRTTVWINI</sequence>
<feature type="signal peptide" evidence="1">
    <location>
        <begin position="1"/>
        <end position="22"/>
    </location>
</feature>
<name>A0AAD7HG37_9AGAR</name>
<feature type="chain" id="PRO_5041961185" description="TPR-like protein" evidence="1">
    <location>
        <begin position="23"/>
        <end position="595"/>
    </location>
</feature>
<dbReference type="AlphaFoldDB" id="A0AAD7HG37"/>
<accession>A0AAD7HG37</accession>
<evidence type="ECO:0008006" key="4">
    <source>
        <dbReference type="Google" id="ProtNLM"/>
    </source>
</evidence>
<dbReference type="Gene3D" id="1.25.40.10">
    <property type="entry name" value="Tetratricopeptide repeat domain"/>
    <property type="match status" value="3"/>
</dbReference>
<evidence type="ECO:0000313" key="2">
    <source>
        <dbReference type="EMBL" id="KAJ7720007.1"/>
    </source>
</evidence>
<dbReference type="InterPro" id="IPR011990">
    <property type="entry name" value="TPR-like_helical_dom_sf"/>
</dbReference>
<organism evidence="2 3">
    <name type="scientific">Mycena maculata</name>
    <dbReference type="NCBI Taxonomy" id="230809"/>
    <lineage>
        <taxon>Eukaryota</taxon>
        <taxon>Fungi</taxon>
        <taxon>Dikarya</taxon>
        <taxon>Basidiomycota</taxon>
        <taxon>Agaricomycotina</taxon>
        <taxon>Agaricomycetes</taxon>
        <taxon>Agaricomycetidae</taxon>
        <taxon>Agaricales</taxon>
        <taxon>Marasmiineae</taxon>
        <taxon>Mycenaceae</taxon>
        <taxon>Mycena</taxon>
    </lineage>
</organism>
<dbReference type="EMBL" id="JARJLG010000285">
    <property type="protein sequence ID" value="KAJ7720007.1"/>
    <property type="molecule type" value="Genomic_DNA"/>
</dbReference>